<keyword evidence="1" id="KW-0732">Signal</keyword>
<evidence type="ECO:0000313" key="3">
    <source>
        <dbReference type="Proteomes" id="UP000812270"/>
    </source>
</evidence>
<dbReference type="RefSeq" id="WP_217792633.1">
    <property type="nucleotide sequence ID" value="NZ_JAHSPG010000013.1"/>
</dbReference>
<proteinExistence type="predicted"/>
<feature type="signal peptide" evidence="1">
    <location>
        <begin position="1"/>
        <end position="21"/>
    </location>
</feature>
<comment type="caution">
    <text evidence="2">The sequence shown here is derived from an EMBL/GenBank/DDBJ whole genome shotgun (WGS) entry which is preliminary data.</text>
</comment>
<feature type="chain" id="PRO_5039281879" evidence="1">
    <location>
        <begin position="22"/>
        <end position="364"/>
    </location>
</feature>
<sequence length="364" mass="41356">MKSRWIILLVLCFTWSQRTHSQVIFNFLPEVYGRNVDGLSMVQIQNLSGGKIDGKVFISVKENKSKSDVMTLMTPVFTLNAGNSNLPRNVFANSSFNFASNALASIVNQTRSFPAGEYTFCFKFVSVDKDSDDESCFDGNVQPLVPLTLLSPDDKDKICQKRPPLSWQPPIPYSPSMKFRLLLTEKKQGDAVENLLTNSPLILLDNISSTMINYPTSAPDLQEGKTYCWQVIAYQNGVTISQSEIWEFTVQCTEPAPAMPKDSYRELQSLVNGNYYIANRYLKFSFTNNYNVKKLNYAIYSTENLKEKIKNTPEVAIQTGLNKIDINLTELDLEVGKHYLLKVMPFNEPAMEVRFIYQDKDSNE</sequence>
<keyword evidence="3" id="KW-1185">Reference proteome</keyword>
<organism evidence="2 3">
    <name type="scientific">Pinibacter aurantiacus</name>
    <dbReference type="NCBI Taxonomy" id="2851599"/>
    <lineage>
        <taxon>Bacteria</taxon>
        <taxon>Pseudomonadati</taxon>
        <taxon>Bacteroidota</taxon>
        <taxon>Chitinophagia</taxon>
        <taxon>Chitinophagales</taxon>
        <taxon>Chitinophagaceae</taxon>
        <taxon>Pinibacter</taxon>
    </lineage>
</organism>
<gene>
    <name evidence="2" type="ORF">KTO63_17195</name>
</gene>
<name>A0A9E2W8R6_9BACT</name>
<evidence type="ECO:0000313" key="2">
    <source>
        <dbReference type="EMBL" id="MBV4358906.1"/>
    </source>
</evidence>
<dbReference type="Proteomes" id="UP000812270">
    <property type="component" value="Unassembled WGS sequence"/>
</dbReference>
<evidence type="ECO:0000256" key="1">
    <source>
        <dbReference type="SAM" id="SignalP"/>
    </source>
</evidence>
<protein>
    <submittedName>
        <fullName evidence="2">DUF928 domain-containing protein</fullName>
    </submittedName>
</protein>
<reference evidence="2" key="1">
    <citation type="submission" date="2021-06" db="EMBL/GenBank/DDBJ databases">
        <authorList>
            <person name="Huq M.A."/>
        </authorList>
    </citation>
    <scope>NUCLEOTIDE SEQUENCE</scope>
    <source>
        <strain evidence="2">MAH-26</strain>
    </source>
</reference>
<dbReference type="AlphaFoldDB" id="A0A9E2W8R6"/>
<accession>A0A9E2W8R6</accession>
<dbReference type="EMBL" id="JAHSPG010000013">
    <property type="protein sequence ID" value="MBV4358906.1"/>
    <property type="molecule type" value="Genomic_DNA"/>
</dbReference>